<gene>
    <name evidence="8" type="ORF">A2188_00505</name>
</gene>
<evidence type="ECO:0000256" key="3">
    <source>
        <dbReference type="ARBA" id="ARBA00022722"/>
    </source>
</evidence>
<dbReference type="GO" id="GO:0006364">
    <property type="term" value="P:rRNA processing"/>
    <property type="evidence" value="ECO:0007669"/>
    <property type="project" value="InterPro"/>
</dbReference>
<comment type="caution">
    <text evidence="8">The sequence shown here is derived from an EMBL/GenBank/DDBJ whole genome shotgun (WGS) entry which is preliminary data.</text>
</comment>
<evidence type="ECO:0000313" key="8">
    <source>
        <dbReference type="EMBL" id="OGM76980.1"/>
    </source>
</evidence>
<organism evidence="8 9">
    <name type="scientific">Candidatus Woesebacteria bacterium RIFOXYA1_FULL_43_9</name>
    <dbReference type="NCBI Taxonomy" id="1802534"/>
    <lineage>
        <taxon>Bacteria</taxon>
        <taxon>Candidatus Woeseibacteriota</taxon>
    </lineage>
</organism>
<dbReference type="InterPro" id="IPR002036">
    <property type="entry name" value="YbeY"/>
</dbReference>
<keyword evidence="5" id="KW-0255">Endonuclease</keyword>
<dbReference type="GO" id="GO:0046872">
    <property type="term" value="F:metal ion binding"/>
    <property type="evidence" value="ECO:0007669"/>
    <property type="project" value="UniProtKB-KW"/>
</dbReference>
<comment type="cofactor">
    <cofactor evidence="1">
        <name>Zn(2+)</name>
        <dbReference type="ChEBI" id="CHEBI:29105"/>
    </cofactor>
</comment>
<accession>A0A1F8CKY7</accession>
<dbReference type="Pfam" id="PF02130">
    <property type="entry name" value="YbeY"/>
    <property type="match status" value="1"/>
</dbReference>
<evidence type="ECO:0008006" key="10">
    <source>
        <dbReference type="Google" id="ProtNLM"/>
    </source>
</evidence>
<sequence>MIQTSVFNEDNYPISEEEIIKTLKDFFELKKISGEVSVAVVGEATMYDLAKTYLGESHTLHNVLTFRDAEKQGDFVAPGNYLGEIVLCFPVIADEEELLDLVVHGAKHLLGYHHK</sequence>
<dbReference type="Proteomes" id="UP000179241">
    <property type="component" value="Unassembled WGS sequence"/>
</dbReference>
<evidence type="ECO:0000256" key="6">
    <source>
        <dbReference type="ARBA" id="ARBA00022801"/>
    </source>
</evidence>
<evidence type="ECO:0000256" key="2">
    <source>
        <dbReference type="ARBA" id="ARBA00010875"/>
    </source>
</evidence>
<dbReference type="GO" id="GO:0004222">
    <property type="term" value="F:metalloendopeptidase activity"/>
    <property type="evidence" value="ECO:0007669"/>
    <property type="project" value="InterPro"/>
</dbReference>
<evidence type="ECO:0000256" key="5">
    <source>
        <dbReference type="ARBA" id="ARBA00022759"/>
    </source>
</evidence>
<dbReference type="GO" id="GO:0004519">
    <property type="term" value="F:endonuclease activity"/>
    <property type="evidence" value="ECO:0007669"/>
    <property type="project" value="UniProtKB-KW"/>
</dbReference>
<dbReference type="SUPFAM" id="SSF55486">
    <property type="entry name" value="Metalloproteases ('zincins'), catalytic domain"/>
    <property type="match status" value="1"/>
</dbReference>
<keyword evidence="6" id="KW-0378">Hydrolase</keyword>
<evidence type="ECO:0000256" key="7">
    <source>
        <dbReference type="ARBA" id="ARBA00022833"/>
    </source>
</evidence>
<keyword evidence="4" id="KW-0479">Metal-binding</keyword>
<keyword evidence="7" id="KW-0862">Zinc</keyword>
<protein>
    <recommendedName>
        <fullName evidence="10">rRNA maturation RNase YbeY</fullName>
    </recommendedName>
</protein>
<dbReference type="AlphaFoldDB" id="A0A1F8CKY7"/>
<reference evidence="8 9" key="1">
    <citation type="journal article" date="2016" name="Nat. Commun.">
        <title>Thousands of microbial genomes shed light on interconnected biogeochemical processes in an aquifer system.</title>
        <authorList>
            <person name="Anantharaman K."/>
            <person name="Brown C.T."/>
            <person name="Hug L.A."/>
            <person name="Sharon I."/>
            <person name="Castelle C.J."/>
            <person name="Probst A.J."/>
            <person name="Thomas B.C."/>
            <person name="Singh A."/>
            <person name="Wilkins M.J."/>
            <person name="Karaoz U."/>
            <person name="Brodie E.L."/>
            <person name="Williams K.H."/>
            <person name="Hubbard S.S."/>
            <person name="Banfield J.F."/>
        </authorList>
    </citation>
    <scope>NUCLEOTIDE SEQUENCE [LARGE SCALE GENOMIC DNA]</scope>
</reference>
<evidence type="ECO:0000313" key="9">
    <source>
        <dbReference type="Proteomes" id="UP000179241"/>
    </source>
</evidence>
<dbReference type="Gene3D" id="3.40.390.30">
    <property type="entry name" value="Metalloproteases ('zincins'), catalytic domain"/>
    <property type="match status" value="1"/>
</dbReference>
<dbReference type="EMBL" id="MGHU01000037">
    <property type="protein sequence ID" value="OGM76980.1"/>
    <property type="molecule type" value="Genomic_DNA"/>
</dbReference>
<name>A0A1F8CKY7_9BACT</name>
<dbReference type="InterPro" id="IPR023091">
    <property type="entry name" value="MetalPrtase_cat_dom_sf_prd"/>
</dbReference>
<keyword evidence="3" id="KW-0540">Nuclease</keyword>
<proteinExistence type="inferred from homology"/>
<evidence type="ECO:0000256" key="1">
    <source>
        <dbReference type="ARBA" id="ARBA00001947"/>
    </source>
</evidence>
<evidence type="ECO:0000256" key="4">
    <source>
        <dbReference type="ARBA" id="ARBA00022723"/>
    </source>
</evidence>
<comment type="similarity">
    <text evidence="2">Belongs to the endoribonuclease YbeY family.</text>
</comment>